<dbReference type="InterPro" id="IPR016440">
    <property type="entry name" value="Rubredoxin-O_OxRdtase"/>
</dbReference>
<dbReference type="InterPro" id="IPR036866">
    <property type="entry name" value="RibonucZ/Hydroxyglut_hydro"/>
</dbReference>
<name>A0A7C5THP7_9CREN</name>
<dbReference type="InterPro" id="IPR001279">
    <property type="entry name" value="Metallo-B-lactamas"/>
</dbReference>
<dbReference type="EMBL" id="DRZI01000031">
    <property type="protein sequence ID" value="HHP81217.1"/>
    <property type="molecule type" value="Genomic_DNA"/>
</dbReference>
<dbReference type="InterPro" id="IPR008254">
    <property type="entry name" value="Flavodoxin/NO_synth"/>
</dbReference>
<dbReference type="GO" id="GO:0016491">
    <property type="term" value="F:oxidoreductase activity"/>
    <property type="evidence" value="ECO:0007669"/>
    <property type="project" value="InterPro"/>
</dbReference>
<dbReference type="InterPro" id="IPR045761">
    <property type="entry name" value="ODP_dom"/>
</dbReference>
<dbReference type="AlphaFoldDB" id="A0A7C5THP7"/>
<dbReference type="GO" id="GO:0010181">
    <property type="term" value="F:FMN binding"/>
    <property type="evidence" value="ECO:0007669"/>
    <property type="project" value="InterPro"/>
</dbReference>
<dbReference type="PANTHER" id="PTHR43717:SF1">
    <property type="entry name" value="ANAEROBIC NITRIC OXIDE REDUCTASE FLAVORUBREDOXIN"/>
    <property type="match status" value="1"/>
</dbReference>
<organism evidence="2">
    <name type="scientific">Ignisphaera aggregans</name>
    <dbReference type="NCBI Taxonomy" id="334771"/>
    <lineage>
        <taxon>Archaea</taxon>
        <taxon>Thermoproteota</taxon>
        <taxon>Thermoprotei</taxon>
        <taxon>Desulfurococcales</taxon>
        <taxon>Desulfurococcaceae</taxon>
        <taxon>Ignisphaera</taxon>
    </lineage>
</organism>
<protein>
    <submittedName>
        <fullName evidence="2">FprA family A-type flavoprotein</fullName>
    </submittedName>
</protein>
<dbReference type="Gene3D" id="3.40.50.360">
    <property type="match status" value="1"/>
</dbReference>
<dbReference type="PANTHER" id="PTHR43717">
    <property type="entry name" value="ANAEROBIC NITRIC OXIDE REDUCTASE FLAVORUBREDOXIN"/>
    <property type="match status" value="1"/>
</dbReference>
<dbReference type="SUPFAM" id="SSF56281">
    <property type="entry name" value="Metallo-hydrolase/oxidoreductase"/>
    <property type="match status" value="1"/>
</dbReference>
<evidence type="ECO:0000259" key="1">
    <source>
        <dbReference type="PROSITE" id="PS50902"/>
    </source>
</evidence>
<dbReference type="Gene3D" id="3.60.15.10">
    <property type="entry name" value="Ribonuclease Z/Hydroxyacylglutathione hydrolase-like"/>
    <property type="match status" value="1"/>
</dbReference>
<dbReference type="CDD" id="cd07709">
    <property type="entry name" value="flavodiiron_proteins_MBL-fold"/>
    <property type="match status" value="1"/>
</dbReference>
<comment type="caution">
    <text evidence="2">The sequence shown here is derived from an EMBL/GenBank/DDBJ whole genome shotgun (WGS) entry which is preliminary data.</text>
</comment>
<proteinExistence type="predicted"/>
<dbReference type="InterPro" id="IPR029039">
    <property type="entry name" value="Flavoprotein-like_sf"/>
</dbReference>
<dbReference type="SUPFAM" id="SSF52218">
    <property type="entry name" value="Flavoproteins"/>
    <property type="match status" value="1"/>
</dbReference>
<dbReference type="SMART" id="SM00849">
    <property type="entry name" value="Lactamase_B"/>
    <property type="match status" value="1"/>
</dbReference>
<accession>A0A7C5THP7</accession>
<gene>
    <name evidence="2" type="ORF">ENM84_00985</name>
</gene>
<dbReference type="GO" id="GO:0009055">
    <property type="term" value="F:electron transfer activity"/>
    <property type="evidence" value="ECO:0007669"/>
    <property type="project" value="InterPro"/>
</dbReference>
<evidence type="ECO:0000313" key="2">
    <source>
        <dbReference type="EMBL" id="HHP81217.1"/>
    </source>
</evidence>
<dbReference type="PROSITE" id="PS50902">
    <property type="entry name" value="FLAVODOXIN_LIKE"/>
    <property type="match status" value="1"/>
</dbReference>
<dbReference type="Pfam" id="PF19583">
    <property type="entry name" value="ODP"/>
    <property type="match status" value="1"/>
</dbReference>
<sequence>MYSLHPYKLAEGVYWVGVKDWNRRLFDSIIPLPKGTSYNTYLVIGSNNIALIDTVNPGFEKELEKKIRGVIDPGDIDYIVMNHAEPDHAGAIPYILDIAPKAKLVTTSMGLKMAKIFYGVPTERIHVVRDGDIISLGSKTLRFIEAPMLHWPETMFTFLEEDGILFSCDFFGSHIAEGMFDDEVEDILIHAQRYWAEIMMPFRSSALRALEKISKLDIKTIAPSHGPIYRNPNRIIEKYLDWSHGKTKKKILIAYASMWGYTYKIVKLIENKILSQDIDIVVHDIASADVGDIAKDLVDSSAAIIATPTVLGFAHPLIIQIAYLLKVLKPPIKYGGVIVTYAWGSNADQQLIDMLRDTGIELIDVIKVNVTLTDNDIIKIKEFIDKLTKKIRYSD</sequence>
<dbReference type="GO" id="GO:0046872">
    <property type="term" value="F:metal ion binding"/>
    <property type="evidence" value="ECO:0007669"/>
    <property type="project" value="InterPro"/>
</dbReference>
<feature type="domain" description="Flavodoxin-like" evidence="1">
    <location>
        <begin position="251"/>
        <end position="388"/>
    </location>
</feature>
<dbReference type="PIRSF" id="PIRSF005243">
    <property type="entry name" value="ROO"/>
    <property type="match status" value="1"/>
</dbReference>
<reference evidence="2" key="1">
    <citation type="journal article" date="2020" name="mSystems">
        <title>Genome- and Community-Level Interaction Insights into Carbon Utilization and Element Cycling Functions of Hydrothermarchaeota in Hydrothermal Sediment.</title>
        <authorList>
            <person name="Zhou Z."/>
            <person name="Liu Y."/>
            <person name="Xu W."/>
            <person name="Pan J."/>
            <person name="Luo Z.H."/>
            <person name="Li M."/>
        </authorList>
    </citation>
    <scope>NUCLEOTIDE SEQUENCE [LARGE SCALE GENOMIC DNA]</scope>
    <source>
        <strain evidence="2">SpSt-1121</strain>
    </source>
</reference>